<dbReference type="AlphaFoldDB" id="A0A7W7PXH1"/>
<dbReference type="Pfam" id="PF20680">
    <property type="entry name" value="DUF6817"/>
    <property type="match status" value="1"/>
</dbReference>
<evidence type="ECO:0000313" key="3">
    <source>
        <dbReference type="Proteomes" id="UP000579523"/>
    </source>
</evidence>
<evidence type="ECO:0000259" key="1">
    <source>
        <dbReference type="Pfam" id="PF20680"/>
    </source>
</evidence>
<protein>
    <recommendedName>
        <fullName evidence="1">DUF6817 domain-containing protein</fullName>
    </recommendedName>
</protein>
<accession>A0A7W7PXH1</accession>
<dbReference type="RefSeq" id="WP_229890099.1">
    <property type="nucleotide sequence ID" value="NZ_BMTK01000020.1"/>
</dbReference>
<feature type="domain" description="DUF6817" evidence="1">
    <location>
        <begin position="21"/>
        <end position="104"/>
    </location>
</feature>
<name>A0A7W7PXH1_9ACTN</name>
<proteinExistence type="predicted"/>
<dbReference type="InterPro" id="IPR049202">
    <property type="entry name" value="DUF6817"/>
</dbReference>
<reference evidence="2 3" key="1">
    <citation type="submission" date="2020-08" db="EMBL/GenBank/DDBJ databases">
        <title>Genomic Encyclopedia of Type Strains, Phase III (KMG-III): the genomes of soil and plant-associated and newly described type strains.</title>
        <authorList>
            <person name="Whitman W."/>
        </authorList>
    </citation>
    <scope>NUCLEOTIDE SEQUENCE [LARGE SCALE GENOMIC DNA]</scope>
    <source>
        <strain evidence="2 3">CECT 3273</strain>
    </source>
</reference>
<dbReference type="Proteomes" id="UP000579523">
    <property type="component" value="Unassembled WGS sequence"/>
</dbReference>
<comment type="caution">
    <text evidence="2">The sequence shown here is derived from an EMBL/GenBank/DDBJ whole genome shotgun (WGS) entry which is preliminary data.</text>
</comment>
<evidence type="ECO:0000313" key="2">
    <source>
        <dbReference type="EMBL" id="MBB4903110.1"/>
    </source>
</evidence>
<keyword evidence="3" id="KW-1185">Reference proteome</keyword>
<dbReference type="EMBL" id="JACHJI010000022">
    <property type="protein sequence ID" value="MBB4903110.1"/>
    <property type="molecule type" value="Genomic_DNA"/>
</dbReference>
<sequence>MRAVDIGGTGDAGVDRARALLERCGAATVVHPGGTLLAHLDRVRTLLASWQARPALQLAGLCHASYGTDGFPGALLSLDRRRELTAAIGPEAEAIVHAYASCDRAATYPALTVPDSPFHDRFTGRPYHPEARTRRDFAELTAANELDLARIDPAFRERWGADLRALFARLGPLLSPAARRECHAVLGGEG</sequence>
<organism evidence="2 3">
    <name type="scientific">Streptomyces griseomycini</name>
    <dbReference type="NCBI Taxonomy" id="66895"/>
    <lineage>
        <taxon>Bacteria</taxon>
        <taxon>Bacillati</taxon>
        <taxon>Actinomycetota</taxon>
        <taxon>Actinomycetes</taxon>
        <taxon>Kitasatosporales</taxon>
        <taxon>Streptomycetaceae</taxon>
        <taxon>Streptomyces</taxon>
    </lineage>
</organism>
<gene>
    <name evidence="2" type="ORF">FHS37_007207</name>
</gene>